<dbReference type="RefSeq" id="XP_060423294.1">
    <property type="nucleotide sequence ID" value="XM_060567237.1"/>
</dbReference>
<dbReference type="Proteomes" id="UP001224890">
    <property type="component" value="Unassembled WGS sequence"/>
</dbReference>
<accession>A0AAJ0EMC8</accession>
<dbReference type="Gene3D" id="1.25.40.10">
    <property type="entry name" value="Tetratricopeptide repeat domain"/>
    <property type="match status" value="1"/>
</dbReference>
<protein>
    <submittedName>
        <fullName evidence="1">Uncharacterized protein</fullName>
    </submittedName>
</protein>
<evidence type="ECO:0000313" key="2">
    <source>
        <dbReference type="Proteomes" id="UP001224890"/>
    </source>
</evidence>
<name>A0AAJ0EMC8_9PEZI</name>
<evidence type="ECO:0000313" key="1">
    <source>
        <dbReference type="EMBL" id="KAK1658530.1"/>
    </source>
</evidence>
<comment type="caution">
    <text evidence="1">The sequence shown here is derived from an EMBL/GenBank/DDBJ whole genome shotgun (WGS) entry which is preliminary data.</text>
</comment>
<dbReference type="InterPro" id="IPR011990">
    <property type="entry name" value="TPR-like_helical_dom_sf"/>
</dbReference>
<reference evidence="1" key="1">
    <citation type="submission" date="2021-06" db="EMBL/GenBank/DDBJ databases">
        <title>Comparative genomics, transcriptomics and evolutionary studies reveal genomic signatures of adaptation to plant cell wall in hemibiotrophic fungi.</title>
        <authorList>
            <consortium name="DOE Joint Genome Institute"/>
            <person name="Baroncelli R."/>
            <person name="Diaz J.F."/>
            <person name="Benocci T."/>
            <person name="Peng M."/>
            <person name="Battaglia E."/>
            <person name="Haridas S."/>
            <person name="Andreopoulos W."/>
            <person name="Labutti K."/>
            <person name="Pangilinan J."/>
            <person name="Floch G.L."/>
            <person name="Makela M.R."/>
            <person name="Henrissat B."/>
            <person name="Grigoriev I.V."/>
            <person name="Crouch J.A."/>
            <person name="De Vries R.P."/>
            <person name="Sukno S.A."/>
            <person name="Thon M.R."/>
        </authorList>
    </citation>
    <scope>NUCLEOTIDE SEQUENCE</scope>
    <source>
        <strain evidence="1">CBS 193.32</strain>
    </source>
</reference>
<gene>
    <name evidence="1" type="ORF">BDP55DRAFT_394688</name>
</gene>
<organism evidence="1 2">
    <name type="scientific">Colletotrichum godetiae</name>
    <dbReference type="NCBI Taxonomy" id="1209918"/>
    <lineage>
        <taxon>Eukaryota</taxon>
        <taxon>Fungi</taxon>
        <taxon>Dikarya</taxon>
        <taxon>Ascomycota</taxon>
        <taxon>Pezizomycotina</taxon>
        <taxon>Sordariomycetes</taxon>
        <taxon>Hypocreomycetidae</taxon>
        <taxon>Glomerellales</taxon>
        <taxon>Glomerellaceae</taxon>
        <taxon>Colletotrichum</taxon>
        <taxon>Colletotrichum acutatum species complex</taxon>
    </lineage>
</organism>
<dbReference type="AlphaFoldDB" id="A0AAJ0EMC8"/>
<dbReference type="EMBL" id="JAHMHR010000072">
    <property type="protein sequence ID" value="KAK1658530.1"/>
    <property type="molecule type" value="Genomic_DNA"/>
</dbReference>
<dbReference type="GeneID" id="85451763"/>
<sequence>MLEGRKTSVRGASRGPARAARIQKIEVLELHQEVLSKRHPDTIYSMAELASTYSA</sequence>
<keyword evidence="2" id="KW-1185">Reference proteome</keyword>
<proteinExistence type="predicted"/>